<feature type="domain" description="Phosphatidic acid phosphatase type 2/haloperoxidase" evidence="8">
    <location>
        <begin position="1"/>
        <end position="100"/>
    </location>
</feature>
<evidence type="ECO:0000313" key="9">
    <source>
        <dbReference type="EMBL" id="XAH74841.1"/>
    </source>
</evidence>
<evidence type="ECO:0000256" key="1">
    <source>
        <dbReference type="ARBA" id="ARBA00004651"/>
    </source>
</evidence>
<gene>
    <name evidence="9" type="ORF">V6984_03490</name>
</gene>
<evidence type="ECO:0000313" key="10">
    <source>
        <dbReference type="Proteomes" id="UP001451571"/>
    </source>
</evidence>
<keyword evidence="6 7" id="KW-0472">Membrane</keyword>
<proteinExistence type="predicted"/>
<dbReference type="EMBL" id="CP146256">
    <property type="protein sequence ID" value="XAH74841.1"/>
    <property type="molecule type" value="Genomic_DNA"/>
</dbReference>
<keyword evidence="5 7" id="KW-1133">Transmembrane helix</keyword>
<keyword evidence="4" id="KW-0378">Hydrolase</keyword>
<dbReference type="RefSeq" id="WP_342758419.1">
    <property type="nucleotide sequence ID" value="NZ_CP146256.1"/>
</dbReference>
<dbReference type="PANTHER" id="PTHR14969">
    <property type="entry name" value="SPHINGOSINE-1-PHOSPHATE PHOSPHOHYDROLASE"/>
    <property type="match status" value="1"/>
</dbReference>
<dbReference type="InterPro" id="IPR000326">
    <property type="entry name" value="PAP2/HPO"/>
</dbReference>
<accession>A0ABZ3EXA2</accession>
<dbReference type="Pfam" id="PF01569">
    <property type="entry name" value="PAP2"/>
    <property type="match status" value="1"/>
</dbReference>
<dbReference type="SMART" id="SM00014">
    <property type="entry name" value="acidPPc"/>
    <property type="match status" value="1"/>
</dbReference>
<organism evidence="9 10">
    <name type="scientific">Kineothrix sedimenti</name>
    <dbReference type="NCBI Taxonomy" id="3123317"/>
    <lineage>
        <taxon>Bacteria</taxon>
        <taxon>Bacillati</taxon>
        <taxon>Bacillota</taxon>
        <taxon>Clostridia</taxon>
        <taxon>Lachnospirales</taxon>
        <taxon>Lachnospiraceae</taxon>
        <taxon>Kineothrix</taxon>
    </lineage>
</organism>
<evidence type="ECO:0000256" key="5">
    <source>
        <dbReference type="ARBA" id="ARBA00022989"/>
    </source>
</evidence>
<keyword evidence="3 7" id="KW-0812">Transmembrane</keyword>
<dbReference type="PANTHER" id="PTHR14969:SF62">
    <property type="entry name" value="DECAPRENYLPHOSPHORYL-5-PHOSPHORIBOSE PHOSPHATASE RV3807C-RELATED"/>
    <property type="match status" value="1"/>
</dbReference>
<evidence type="ECO:0000256" key="2">
    <source>
        <dbReference type="ARBA" id="ARBA00022475"/>
    </source>
</evidence>
<reference evidence="9 10" key="1">
    <citation type="submission" date="2024-02" db="EMBL/GenBank/DDBJ databases">
        <title>Bacterial strain from lacustrine sediment.</title>
        <authorList>
            <person name="Petit C."/>
            <person name="Fadhlaoui K."/>
        </authorList>
    </citation>
    <scope>NUCLEOTIDE SEQUENCE [LARGE SCALE GENOMIC DNA]</scope>
    <source>
        <strain evidence="9 10">IPX-CK</strain>
    </source>
</reference>
<evidence type="ECO:0000259" key="8">
    <source>
        <dbReference type="SMART" id="SM00014"/>
    </source>
</evidence>
<evidence type="ECO:0000256" key="3">
    <source>
        <dbReference type="ARBA" id="ARBA00022692"/>
    </source>
</evidence>
<evidence type="ECO:0000256" key="4">
    <source>
        <dbReference type="ARBA" id="ARBA00022801"/>
    </source>
</evidence>
<dbReference type="InterPro" id="IPR036938">
    <property type="entry name" value="PAP2/HPO_sf"/>
</dbReference>
<feature type="transmembrane region" description="Helical" evidence="7">
    <location>
        <begin position="59"/>
        <end position="79"/>
    </location>
</feature>
<dbReference type="Gene3D" id="1.20.144.10">
    <property type="entry name" value="Phosphatidic acid phosphatase type 2/haloperoxidase"/>
    <property type="match status" value="1"/>
</dbReference>
<evidence type="ECO:0000256" key="7">
    <source>
        <dbReference type="SAM" id="Phobius"/>
    </source>
</evidence>
<protein>
    <submittedName>
        <fullName evidence="9">Phosphatase PAP2 family protein</fullName>
    </submittedName>
</protein>
<keyword evidence="2" id="KW-1003">Cell membrane</keyword>
<name>A0ABZ3EXA2_9FIRM</name>
<evidence type="ECO:0000256" key="6">
    <source>
        <dbReference type="ARBA" id="ARBA00023136"/>
    </source>
</evidence>
<feature type="transmembrane region" description="Helical" evidence="7">
    <location>
        <begin position="85"/>
        <end position="107"/>
    </location>
</feature>
<sequence length="117" mass="13015">MIINNMVLKNLVERSRPFDTITTLVPLIHKPADFSFPSGHTASAFAAGYIFYRKLPKKIGIPILILAFLIGISRLYLGVHYPSDVIAGMLCGITISYMAEVIINALFKGMHRSEHPK</sequence>
<dbReference type="Proteomes" id="UP001451571">
    <property type="component" value="Chromosome"/>
</dbReference>
<dbReference type="CDD" id="cd01610">
    <property type="entry name" value="PAP2_like"/>
    <property type="match status" value="1"/>
</dbReference>
<dbReference type="SUPFAM" id="SSF48317">
    <property type="entry name" value="Acid phosphatase/Vanadium-dependent haloperoxidase"/>
    <property type="match status" value="1"/>
</dbReference>
<comment type="subcellular location">
    <subcellularLocation>
        <location evidence="1">Cell membrane</location>
        <topology evidence="1">Multi-pass membrane protein</topology>
    </subcellularLocation>
</comment>
<keyword evidence="10" id="KW-1185">Reference proteome</keyword>